<dbReference type="EMBL" id="MWIH01000003">
    <property type="protein sequence ID" value="OQO94142.1"/>
    <property type="molecule type" value="Genomic_DNA"/>
</dbReference>
<dbReference type="STRING" id="1962155.B1813_04785"/>
<protein>
    <recommendedName>
        <fullName evidence="3">Polyketide cyclase / dehydrase and lipid transport</fullName>
    </recommendedName>
</protein>
<comment type="caution">
    <text evidence="1">The sequence shown here is derived from an EMBL/GenBank/DDBJ whole genome shotgun (WGS) entry which is preliminary data.</text>
</comment>
<accession>A0A1V9AAJ6</accession>
<organism evidence="1 2">
    <name type="scientific">Saccharomonospora piscinae</name>
    <dbReference type="NCBI Taxonomy" id="687388"/>
    <lineage>
        <taxon>Bacteria</taxon>
        <taxon>Bacillati</taxon>
        <taxon>Actinomycetota</taxon>
        <taxon>Actinomycetes</taxon>
        <taxon>Pseudonocardiales</taxon>
        <taxon>Pseudonocardiaceae</taxon>
        <taxon>Saccharomonospora</taxon>
    </lineage>
</organism>
<dbReference type="Proteomes" id="UP000192591">
    <property type="component" value="Unassembled WGS sequence"/>
</dbReference>
<reference evidence="1 2" key="1">
    <citation type="submission" date="2017-02" db="EMBL/GenBank/DDBJ databases">
        <title>Draft genome of Saccharomonospora sp. 154.</title>
        <authorList>
            <person name="Alonso-Carmona G.S."/>
            <person name="De La Haba R."/>
            <person name="Vera-Gargallo B."/>
            <person name="Sandoval-Trujillo A.H."/>
            <person name="Ramirez-Duran N."/>
            <person name="Ventosa A."/>
        </authorList>
    </citation>
    <scope>NUCLEOTIDE SEQUENCE [LARGE SCALE GENOMIC DNA]</scope>
    <source>
        <strain evidence="1 2">LRS4.154</strain>
    </source>
</reference>
<dbReference type="AlphaFoldDB" id="A0A1V9AAJ6"/>
<proteinExistence type="predicted"/>
<evidence type="ECO:0000313" key="2">
    <source>
        <dbReference type="Proteomes" id="UP000192591"/>
    </source>
</evidence>
<keyword evidence="2" id="KW-1185">Reference proteome</keyword>
<sequence>MADRFAPEPDVVQARHLVVGADTVRAYEAARHLDLTDVRGPLVGAAMWVRALPERWRHRGQGPPRTPTRMTLDDMVAESEWVLLGEAPGSEVAAGVAGRFWKPVVQWRQVEPDRFTEFAEPGFGTIVLSLSARPYGMRSLVSYDLRVSTTDRRTAVLFGRYWKTVAPFVASLQKATLRTIRTAAEHSVPIR</sequence>
<name>A0A1V9AAJ6_SACPI</name>
<evidence type="ECO:0008006" key="3">
    <source>
        <dbReference type="Google" id="ProtNLM"/>
    </source>
</evidence>
<evidence type="ECO:0000313" key="1">
    <source>
        <dbReference type="EMBL" id="OQO94142.1"/>
    </source>
</evidence>
<gene>
    <name evidence="1" type="ORF">B1813_04785</name>
</gene>